<evidence type="ECO:0000256" key="2">
    <source>
        <dbReference type="ARBA" id="ARBA00022723"/>
    </source>
</evidence>
<proteinExistence type="inferred from homology"/>
<evidence type="ECO:0000256" key="1">
    <source>
        <dbReference type="ARBA" id="ARBA00008056"/>
    </source>
</evidence>
<protein>
    <submittedName>
        <fullName evidence="8">Thymine dioxygenase</fullName>
    </submittedName>
</protein>
<dbReference type="SUPFAM" id="SSF51197">
    <property type="entry name" value="Clavaminate synthase-like"/>
    <property type="match status" value="1"/>
</dbReference>
<sequence length="340" mass="37676">MSPTTVPDSRIAIIDFAPFLNGSNKREVADAILESFKDIGFVYLLNHGIPQERVTQMFGMSKTFFAQPMEIKQLAPHPPSGTHQRGYSAPGREKVTQHVYDPDAIAAHRAQAPDVKESFSCGRENDTVMPNIWLPDGVLPDFKETCLDFFWLCHEIGLKILRALALGFGLDEEYFLKYHTTADNELALLHYPSVSTVALANESVARIGPHSDFGSITLLLQDDVGGLEVEDPLVAGSFRPAPPVPGALVVNAGDFMMRWSNDAIRSTIHRVRAPPGTASAGHEEMTPERYSIPYFCCADFDTTVDCIPGTWSDNENEGRPKKYEPISAKEYIMKRLAAIY</sequence>
<keyword evidence="4 5" id="KW-0408">Iron</keyword>
<keyword evidence="8" id="KW-0223">Dioxygenase</keyword>
<dbReference type="Proteomes" id="UP001215598">
    <property type="component" value="Unassembled WGS sequence"/>
</dbReference>
<dbReference type="PRINTS" id="PR00682">
    <property type="entry name" value="IPNSYNTHASE"/>
</dbReference>
<dbReference type="InterPro" id="IPR005123">
    <property type="entry name" value="Oxoglu/Fe-dep_dioxygenase_dom"/>
</dbReference>
<gene>
    <name evidence="8" type="ORF">B0H16DRAFT_1506575</name>
    <name evidence="7" type="ORF">B0H16DRAFT_1608226</name>
</gene>
<evidence type="ECO:0000256" key="4">
    <source>
        <dbReference type="ARBA" id="ARBA00023004"/>
    </source>
</evidence>
<dbReference type="Pfam" id="PF14226">
    <property type="entry name" value="DIOX_N"/>
    <property type="match status" value="1"/>
</dbReference>
<evidence type="ECO:0000256" key="5">
    <source>
        <dbReference type="RuleBase" id="RU003682"/>
    </source>
</evidence>
<evidence type="ECO:0000259" key="6">
    <source>
        <dbReference type="PROSITE" id="PS51471"/>
    </source>
</evidence>
<dbReference type="GO" id="GO:0051213">
    <property type="term" value="F:dioxygenase activity"/>
    <property type="evidence" value="ECO:0007669"/>
    <property type="project" value="UniProtKB-KW"/>
</dbReference>
<comment type="caution">
    <text evidence="8">The sequence shown here is derived from an EMBL/GenBank/DDBJ whole genome shotgun (WGS) entry which is preliminary data.</text>
</comment>
<dbReference type="EMBL" id="JARKIB010000009">
    <property type="protein sequence ID" value="KAJ7776372.1"/>
    <property type="molecule type" value="Genomic_DNA"/>
</dbReference>
<evidence type="ECO:0000313" key="7">
    <source>
        <dbReference type="EMBL" id="KAJ7718802.1"/>
    </source>
</evidence>
<evidence type="ECO:0000313" key="8">
    <source>
        <dbReference type="EMBL" id="KAJ7776372.1"/>
    </source>
</evidence>
<dbReference type="InterPro" id="IPR026992">
    <property type="entry name" value="DIOX_N"/>
</dbReference>
<accession>A0AAD7NV47</accession>
<keyword evidence="9" id="KW-1185">Reference proteome</keyword>
<evidence type="ECO:0000256" key="3">
    <source>
        <dbReference type="ARBA" id="ARBA00023002"/>
    </source>
</evidence>
<dbReference type="AlphaFoldDB" id="A0AAD7NV47"/>
<keyword evidence="3 5" id="KW-0560">Oxidoreductase</keyword>
<name>A0AAD7NV47_9AGAR</name>
<organism evidence="8 9">
    <name type="scientific">Mycena metata</name>
    <dbReference type="NCBI Taxonomy" id="1033252"/>
    <lineage>
        <taxon>Eukaryota</taxon>
        <taxon>Fungi</taxon>
        <taxon>Dikarya</taxon>
        <taxon>Basidiomycota</taxon>
        <taxon>Agaricomycotina</taxon>
        <taxon>Agaricomycetes</taxon>
        <taxon>Agaricomycetidae</taxon>
        <taxon>Agaricales</taxon>
        <taxon>Marasmiineae</taxon>
        <taxon>Mycenaceae</taxon>
        <taxon>Mycena</taxon>
    </lineage>
</organism>
<dbReference type="GO" id="GO:0046872">
    <property type="term" value="F:metal ion binding"/>
    <property type="evidence" value="ECO:0007669"/>
    <property type="project" value="UniProtKB-KW"/>
</dbReference>
<evidence type="ECO:0000313" key="9">
    <source>
        <dbReference type="Proteomes" id="UP001215598"/>
    </source>
</evidence>
<comment type="similarity">
    <text evidence="1 5">Belongs to the iron/ascorbate-dependent oxidoreductase family.</text>
</comment>
<dbReference type="Gene3D" id="2.60.120.330">
    <property type="entry name" value="B-lactam Antibiotic, Isopenicillin N Synthase, Chain"/>
    <property type="match status" value="1"/>
</dbReference>
<feature type="domain" description="Fe2OG dioxygenase" evidence="6">
    <location>
        <begin position="181"/>
        <end position="298"/>
    </location>
</feature>
<dbReference type="PANTHER" id="PTHR10209">
    <property type="entry name" value="OXIDOREDUCTASE, 2OG-FE II OXYGENASE FAMILY PROTEIN"/>
    <property type="match status" value="1"/>
</dbReference>
<dbReference type="EMBL" id="JARKIB010000260">
    <property type="protein sequence ID" value="KAJ7718802.1"/>
    <property type="molecule type" value="Genomic_DNA"/>
</dbReference>
<dbReference type="Pfam" id="PF03171">
    <property type="entry name" value="2OG-FeII_Oxy"/>
    <property type="match status" value="1"/>
</dbReference>
<dbReference type="PANTHER" id="PTHR10209:SF881">
    <property type="entry name" value="FI07970P-RELATED"/>
    <property type="match status" value="1"/>
</dbReference>
<dbReference type="InterPro" id="IPR027443">
    <property type="entry name" value="IPNS-like_sf"/>
</dbReference>
<keyword evidence="2 5" id="KW-0479">Metal-binding</keyword>
<dbReference type="PROSITE" id="PS51471">
    <property type="entry name" value="FE2OG_OXY"/>
    <property type="match status" value="1"/>
</dbReference>
<reference evidence="8" key="1">
    <citation type="submission" date="2023-03" db="EMBL/GenBank/DDBJ databases">
        <title>Massive genome expansion in bonnet fungi (Mycena s.s.) driven by repeated elements and novel gene families across ecological guilds.</title>
        <authorList>
            <consortium name="Lawrence Berkeley National Laboratory"/>
            <person name="Harder C.B."/>
            <person name="Miyauchi S."/>
            <person name="Viragh M."/>
            <person name="Kuo A."/>
            <person name="Thoen E."/>
            <person name="Andreopoulos B."/>
            <person name="Lu D."/>
            <person name="Skrede I."/>
            <person name="Drula E."/>
            <person name="Henrissat B."/>
            <person name="Morin E."/>
            <person name="Kohler A."/>
            <person name="Barry K."/>
            <person name="LaButti K."/>
            <person name="Morin E."/>
            <person name="Salamov A."/>
            <person name="Lipzen A."/>
            <person name="Mereny Z."/>
            <person name="Hegedus B."/>
            <person name="Baldrian P."/>
            <person name="Stursova M."/>
            <person name="Weitz H."/>
            <person name="Taylor A."/>
            <person name="Grigoriev I.V."/>
            <person name="Nagy L.G."/>
            <person name="Martin F."/>
            <person name="Kauserud H."/>
        </authorList>
    </citation>
    <scope>NUCLEOTIDE SEQUENCE</scope>
    <source>
        <strain evidence="8">CBHHK182m</strain>
    </source>
</reference>
<dbReference type="InterPro" id="IPR044861">
    <property type="entry name" value="IPNS-like_FE2OG_OXY"/>
</dbReference>